<evidence type="ECO:0000259" key="4">
    <source>
        <dbReference type="PROSITE" id="PS50995"/>
    </source>
</evidence>
<evidence type="ECO:0000256" key="1">
    <source>
        <dbReference type="ARBA" id="ARBA00023015"/>
    </source>
</evidence>
<dbReference type="SMART" id="SM00347">
    <property type="entry name" value="HTH_MARR"/>
    <property type="match status" value="1"/>
</dbReference>
<dbReference type="AlphaFoldDB" id="A0A4R3YYP0"/>
<keyword evidence="6" id="KW-1185">Reference proteome</keyword>
<proteinExistence type="predicted"/>
<dbReference type="InterPro" id="IPR036388">
    <property type="entry name" value="WH-like_DNA-bd_sf"/>
</dbReference>
<keyword evidence="3" id="KW-0804">Transcription</keyword>
<keyword evidence="1" id="KW-0805">Transcription regulation</keyword>
<dbReference type="GO" id="GO:0003700">
    <property type="term" value="F:DNA-binding transcription factor activity"/>
    <property type="evidence" value="ECO:0007669"/>
    <property type="project" value="InterPro"/>
</dbReference>
<dbReference type="SUPFAM" id="SSF46785">
    <property type="entry name" value="Winged helix' DNA-binding domain"/>
    <property type="match status" value="1"/>
</dbReference>
<dbReference type="Proteomes" id="UP000295719">
    <property type="component" value="Unassembled WGS sequence"/>
</dbReference>
<dbReference type="Gene3D" id="1.10.10.10">
    <property type="entry name" value="Winged helix-like DNA-binding domain superfamily/Winged helix DNA-binding domain"/>
    <property type="match status" value="1"/>
</dbReference>
<evidence type="ECO:0000313" key="6">
    <source>
        <dbReference type="Proteomes" id="UP000295719"/>
    </source>
</evidence>
<name>A0A4R3YYP0_9GAMM</name>
<accession>A0A4R3YYP0</accession>
<dbReference type="PRINTS" id="PR00598">
    <property type="entry name" value="HTHMARR"/>
</dbReference>
<evidence type="ECO:0000256" key="2">
    <source>
        <dbReference type="ARBA" id="ARBA00023125"/>
    </source>
</evidence>
<dbReference type="PROSITE" id="PS01117">
    <property type="entry name" value="HTH_MARR_1"/>
    <property type="match status" value="1"/>
</dbReference>
<gene>
    <name evidence="5" type="ORF">EDC52_10464</name>
</gene>
<dbReference type="PANTHER" id="PTHR42756">
    <property type="entry name" value="TRANSCRIPTIONAL REGULATOR, MARR"/>
    <property type="match status" value="1"/>
</dbReference>
<evidence type="ECO:0000313" key="5">
    <source>
        <dbReference type="EMBL" id="TCV96624.1"/>
    </source>
</evidence>
<sequence>MSQLNDRDKALMSITVTMTLLTRGYRAKADKAVAPLGLSSAMAWPLVLIGRHPQGIRPGNLSEELGIEGPSLVRSLNQLVDAGLVRREEDQIDKRAKILHLTDDGKAISVRIEDVLIELRATLFDGVAEADIDACLRTFETLQKRLGVNAIPLFLNGDGR</sequence>
<reference evidence="5 6" key="1">
    <citation type="submission" date="2019-03" db="EMBL/GenBank/DDBJ databases">
        <title>Genomic Encyclopedia of Type Strains, Phase IV (KMG-IV): sequencing the most valuable type-strain genomes for metagenomic binning, comparative biology and taxonomic classification.</title>
        <authorList>
            <person name="Goeker M."/>
        </authorList>
    </citation>
    <scope>NUCLEOTIDE SEQUENCE [LARGE SCALE GENOMIC DNA]</scope>
    <source>
        <strain evidence="5 6">DSM 19580</strain>
    </source>
</reference>
<dbReference type="PANTHER" id="PTHR42756:SF1">
    <property type="entry name" value="TRANSCRIPTIONAL REPRESSOR OF EMRAB OPERON"/>
    <property type="match status" value="1"/>
</dbReference>
<dbReference type="InterPro" id="IPR000835">
    <property type="entry name" value="HTH_MarR-typ"/>
</dbReference>
<evidence type="ECO:0000256" key="3">
    <source>
        <dbReference type="ARBA" id="ARBA00023163"/>
    </source>
</evidence>
<dbReference type="InterPro" id="IPR023187">
    <property type="entry name" value="Tscrpt_reg_MarR-type_CS"/>
</dbReference>
<dbReference type="PROSITE" id="PS50995">
    <property type="entry name" value="HTH_MARR_2"/>
    <property type="match status" value="1"/>
</dbReference>
<protein>
    <submittedName>
        <fullName evidence="5">MarR family transcriptional regulator for hemolysin</fullName>
    </submittedName>
</protein>
<feature type="domain" description="HTH marR-type" evidence="4">
    <location>
        <begin position="11"/>
        <end position="144"/>
    </location>
</feature>
<comment type="caution">
    <text evidence="5">The sequence shown here is derived from an EMBL/GenBank/DDBJ whole genome shotgun (WGS) entry which is preliminary data.</text>
</comment>
<dbReference type="EMBL" id="SMCR01000004">
    <property type="protein sequence ID" value="TCV96624.1"/>
    <property type="molecule type" value="Genomic_DNA"/>
</dbReference>
<dbReference type="GO" id="GO:0003677">
    <property type="term" value="F:DNA binding"/>
    <property type="evidence" value="ECO:0007669"/>
    <property type="project" value="UniProtKB-KW"/>
</dbReference>
<dbReference type="InterPro" id="IPR036390">
    <property type="entry name" value="WH_DNA-bd_sf"/>
</dbReference>
<dbReference type="Pfam" id="PF12802">
    <property type="entry name" value="MarR_2"/>
    <property type="match status" value="1"/>
</dbReference>
<organism evidence="5 6">
    <name type="scientific">Biostraticola tofi</name>
    <dbReference type="NCBI Taxonomy" id="466109"/>
    <lineage>
        <taxon>Bacteria</taxon>
        <taxon>Pseudomonadati</taxon>
        <taxon>Pseudomonadota</taxon>
        <taxon>Gammaproteobacteria</taxon>
        <taxon>Enterobacterales</taxon>
        <taxon>Bruguierivoracaceae</taxon>
        <taxon>Biostraticola</taxon>
    </lineage>
</organism>
<keyword evidence="2" id="KW-0238">DNA-binding</keyword>